<feature type="binding site" evidence="7">
    <location>
        <position position="42"/>
    </location>
    <ligand>
        <name>ATP</name>
        <dbReference type="ChEBI" id="CHEBI:30616"/>
    </ligand>
</feature>
<evidence type="ECO:0000259" key="10">
    <source>
        <dbReference type="PROSITE" id="PS50011"/>
    </source>
</evidence>
<evidence type="ECO:0000256" key="5">
    <source>
        <dbReference type="ARBA" id="ARBA00022777"/>
    </source>
</evidence>
<dbReference type="PROSITE" id="PS50011">
    <property type="entry name" value="PROTEIN_KINASE_DOM"/>
    <property type="match status" value="1"/>
</dbReference>
<dbReference type="Gene3D" id="3.30.200.20">
    <property type="entry name" value="Phosphorylase Kinase, domain 1"/>
    <property type="match status" value="1"/>
</dbReference>
<dbReference type="CDD" id="cd14014">
    <property type="entry name" value="STKc_PknB_like"/>
    <property type="match status" value="1"/>
</dbReference>
<keyword evidence="4 7" id="KW-0547">Nucleotide-binding</keyword>
<proteinExistence type="predicted"/>
<keyword evidence="12" id="KW-1185">Reference proteome</keyword>
<evidence type="ECO:0000256" key="3">
    <source>
        <dbReference type="ARBA" id="ARBA00022679"/>
    </source>
</evidence>
<dbReference type="InterPro" id="IPR011009">
    <property type="entry name" value="Kinase-like_dom_sf"/>
</dbReference>
<dbReference type="InterPro" id="IPR008271">
    <property type="entry name" value="Ser/Thr_kinase_AS"/>
</dbReference>
<keyword evidence="2" id="KW-0723">Serine/threonine-protein kinase</keyword>
<feature type="transmembrane region" description="Helical" evidence="9">
    <location>
        <begin position="433"/>
        <end position="455"/>
    </location>
</feature>
<gene>
    <name evidence="11" type="ORF">GCM10010439_52340</name>
</gene>
<reference evidence="12" key="1">
    <citation type="journal article" date="2019" name="Int. J. Syst. Evol. Microbiol.">
        <title>The Global Catalogue of Microorganisms (GCM) 10K type strain sequencing project: providing services to taxonomists for standard genome sequencing and annotation.</title>
        <authorList>
            <consortium name="The Broad Institute Genomics Platform"/>
            <consortium name="The Broad Institute Genome Sequencing Center for Infectious Disease"/>
            <person name="Wu L."/>
            <person name="Ma J."/>
        </authorList>
    </citation>
    <scope>NUCLEOTIDE SEQUENCE [LARGE SCALE GENOMIC DNA]</scope>
    <source>
        <strain evidence="12">JCM 8201</strain>
    </source>
</reference>
<keyword evidence="9" id="KW-1133">Transmembrane helix</keyword>
<evidence type="ECO:0000256" key="8">
    <source>
        <dbReference type="SAM" id="MobiDB-lite"/>
    </source>
</evidence>
<keyword evidence="3" id="KW-0808">Transferase</keyword>
<feature type="domain" description="Protein kinase" evidence="10">
    <location>
        <begin position="13"/>
        <end position="278"/>
    </location>
</feature>
<organism evidence="11 12">
    <name type="scientific">Actinocorallia aurantiaca</name>
    <dbReference type="NCBI Taxonomy" id="46204"/>
    <lineage>
        <taxon>Bacteria</taxon>
        <taxon>Bacillati</taxon>
        <taxon>Actinomycetota</taxon>
        <taxon>Actinomycetes</taxon>
        <taxon>Streptosporangiales</taxon>
        <taxon>Thermomonosporaceae</taxon>
        <taxon>Actinocorallia</taxon>
    </lineage>
</organism>
<dbReference type="SMART" id="SM00220">
    <property type="entry name" value="S_TKc"/>
    <property type="match status" value="1"/>
</dbReference>
<feature type="region of interest" description="Disordered" evidence="8">
    <location>
        <begin position="292"/>
        <end position="412"/>
    </location>
</feature>
<evidence type="ECO:0000256" key="6">
    <source>
        <dbReference type="ARBA" id="ARBA00022840"/>
    </source>
</evidence>
<evidence type="ECO:0000256" key="1">
    <source>
        <dbReference type="ARBA" id="ARBA00012513"/>
    </source>
</evidence>
<sequence>MTQGEERLLGSRYRLDRMLGRGGMGTVWHAVDEVLGRSVAVKEVTTPPGLDDAARAVLHERMLREARAAARLTHPGIVTVHDVVEEDGVPWIVMEFVQASTLQDAIDTEGALPVARVTEIGRQLLGALRAAHNAGILHRDVKPANVMLSEDRAVLTDFGIAQMEGDVSLTQTGIVMGSPAYMSPERAQGVKPGPPADLWALGATLFTALEGYSAFERPDVLSTLAAVMMEPVPQLRRGTQLAPLITGLLEKDPDVRLNAAAASELLHRADSEAAAPLLSTTPDRSHQEFLPTAAFEEERPSVGEGFDSLYRPSAAPSRPAWQDAPTFHTSSALPPVRDVPPPARPVSYEQPSPVSYEQQPSPVSYGQPPQASYEPSPARHQTPSTRHMAPPPPAHQSHPSHPTHAAQRSSDEQWIQNLDTGRAPAHRPGKRGMGFSALVGSVAGILAIIALIFVLKPAILFGEFKEVSGEGFSLEVPQDWDKRVEENSTFWNDPDSDAYVQVDRTDWTVDGSAYRSLDGLKTFKGFEQVERKKLEKIAGEPAAQMEFLFRSKTDEPRHGINRKLKLEGRPWALFVVYPADEWPENQEDALRILDSFGP</sequence>
<protein>
    <recommendedName>
        <fullName evidence="1">non-specific serine/threonine protein kinase</fullName>
        <ecNumber evidence="1">2.7.11.1</ecNumber>
    </recommendedName>
</protein>
<dbReference type="EC" id="2.7.11.1" evidence="1"/>
<dbReference type="PROSITE" id="PS00108">
    <property type="entry name" value="PROTEIN_KINASE_ST"/>
    <property type="match status" value="1"/>
</dbReference>
<dbReference type="EMBL" id="BAAATZ010000025">
    <property type="protein sequence ID" value="GAA2733127.1"/>
    <property type="molecule type" value="Genomic_DNA"/>
</dbReference>
<dbReference type="PROSITE" id="PS00107">
    <property type="entry name" value="PROTEIN_KINASE_ATP"/>
    <property type="match status" value="1"/>
</dbReference>
<evidence type="ECO:0000256" key="9">
    <source>
        <dbReference type="SAM" id="Phobius"/>
    </source>
</evidence>
<dbReference type="InterPro" id="IPR017441">
    <property type="entry name" value="Protein_kinase_ATP_BS"/>
</dbReference>
<keyword evidence="9" id="KW-0812">Transmembrane</keyword>
<evidence type="ECO:0000256" key="7">
    <source>
        <dbReference type="PROSITE-ProRule" id="PRU10141"/>
    </source>
</evidence>
<evidence type="ECO:0000313" key="11">
    <source>
        <dbReference type="EMBL" id="GAA2733127.1"/>
    </source>
</evidence>
<feature type="compositionally biased region" description="Low complexity" evidence="8">
    <location>
        <begin position="395"/>
        <end position="406"/>
    </location>
</feature>
<keyword evidence="9" id="KW-0472">Membrane</keyword>
<dbReference type="InterPro" id="IPR000719">
    <property type="entry name" value="Prot_kinase_dom"/>
</dbReference>
<evidence type="ECO:0000313" key="12">
    <source>
        <dbReference type="Proteomes" id="UP001501842"/>
    </source>
</evidence>
<name>A0ABP6GXH2_9ACTN</name>
<dbReference type="Pfam" id="PF00069">
    <property type="entry name" value="Pkinase"/>
    <property type="match status" value="1"/>
</dbReference>
<dbReference type="RefSeq" id="WP_344453791.1">
    <property type="nucleotide sequence ID" value="NZ_BAAATZ010000025.1"/>
</dbReference>
<keyword evidence="5" id="KW-0418">Kinase</keyword>
<dbReference type="Gene3D" id="3.40.1000.10">
    <property type="entry name" value="Mog1/PsbP, alpha/beta/alpha sandwich"/>
    <property type="match status" value="1"/>
</dbReference>
<evidence type="ECO:0000256" key="4">
    <source>
        <dbReference type="ARBA" id="ARBA00022741"/>
    </source>
</evidence>
<accession>A0ABP6GXH2</accession>
<dbReference type="PANTHER" id="PTHR43289">
    <property type="entry name" value="MITOGEN-ACTIVATED PROTEIN KINASE KINASE KINASE 20-RELATED"/>
    <property type="match status" value="1"/>
</dbReference>
<dbReference type="Gene3D" id="1.10.510.10">
    <property type="entry name" value="Transferase(Phosphotransferase) domain 1"/>
    <property type="match status" value="1"/>
</dbReference>
<keyword evidence="6 7" id="KW-0067">ATP-binding</keyword>
<dbReference type="Proteomes" id="UP001501842">
    <property type="component" value="Unassembled WGS sequence"/>
</dbReference>
<evidence type="ECO:0000256" key="2">
    <source>
        <dbReference type="ARBA" id="ARBA00022527"/>
    </source>
</evidence>
<comment type="caution">
    <text evidence="11">The sequence shown here is derived from an EMBL/GenBank/DDBJ whole genome shotgun (WGS) entry which is preliminary data.</text>
</comment>
<dbReference type="SUPFAM" id="SSF56112">
    <property type="entry name" value="Protein kinase-like (PK-like)"/>
    <property type="match status" value="1"/>
</dbReference>
<dbReference type="PANTHER" id="PTHR43289:SF6">
    <property type="entry name" value="SERINE_THREONINE-PROTEIN KINASE NEKL-3"/>
    <property type="match status" value="1"/>
</dbReference>
<feature type="compositionally biased region" description="Polar residues" evidence="8">
    <location>
        <begin position="349"/>
        <end position="370"/>
    </location>
</feature>